<name>A0ABY8LBU9_9RHOB</name>
<evidence type="ECO:0000313" key="1">
    <source>
        <dbReference type="EMBL" id="WGH78769.1"/>
    </source>
</evidence>
<keyword evidence="2" id="KW-1185">Reference proteome</keyword>
<sequence>MGWTGRIAAAAALLALVGCGLGQTRLNPLNWFGRDSSERIEAAAAVPTRPVVDQVVSLSAAPMPGGAIISTVGLPPTQGFWEAQLVRLPTEAPGTLLLEFRILPPIEPKPAGTQPSREVLAGTFISDQDLAGIRTITVQGRQNRRSIRR</sequence>
<evidence type="ECO:0000313" key="2">
    <source>
        <dbReference type="Proteomes" id="UP001243420"/>
    </source>
</evidence>
<dbReference type="PROSITE" id="PS51257">
    <property type="entry name" value="PROKAR_LIPOPROTEIN"/>
    <property type="match status" value="1"/>
</dbReference>
<proteinExistence type="predicted"/>
<reference evidence="1 2" key="1">
    <citation type="submission" date="2023-04" db="EMBL/GenBank/DDBJ databases">
        <title>Jannaschia ovalis sp. nov., a marine bacterium isolated from sea tidal flat.</title>
        <authorList>
            <person name="Kwon D.Y."/>
            <person name="Kim J.-J."/>
        </authorList>
    </citation>
    <scope>NUCLEOTIDE SEQUENCE [LARGE SCALE GENOMIC DNA]</scope>
    <source>
        <strain evidence="1 2">GRR-S6-38</strain>
    </source>
</reference>
<accession>A0ABY8LBU9</accession>
<organism evidence="1 2">
    <name type="scientific">Jannaschia ovalis</name>
    <dbReference type="NCBI Taxonomy" id="3038773"/>
    <lineage>
        <taxon>Bacteria</taxon>
        <taxon>Pseudomonadati</taxon>
        <taxon>Pseudomonadota</taxon>
        <taxon>Alphaproteobacteria</taxon>
        <taxon>Rhodobacterales</taxon>
        <taxon>Roseobacteraceae</taxon>
        <taxon>Jannaschia</taxon>
    </lineage>
</organism>
<dbReference type="RefSeq" id="WP_279965520.1">
    <property type="nucleotide sequence ID" value="NZ_CP122537.1"/>
</dbReference>
<protein>
    <recommendedName>
        <fullName evidence="3">Lipoprotein</fullName>
    </recommendedName>
</protein>
<dbReference type="EMBL" id="CP122537">
    <property type="protein sequence ID" value="WGH78769.1"/>
    <property type="molecule type" value="Genomic_DNA"/>
</dbReference>
<gene>
    <name evidence="1" type="ORF">P8627_00475</name>
</gene>
<evidence type="ECO:0008006" key="3">
    <source>
        <dbReference type="Google" id="ProtNLM"/>
    </source>
</evidence>
<dbReference type="Proteomes" id="UP001243420">
    <property type="component" value="Chromosome"/>
</dbReference>